<organism evidence="1 2">
    <name type="scientific">Trichonephila clavipes</name>
    <name type="common">Golden silk orbweaver</name>
    <name type="synonym">Nephila clavipes</name>
    <dbReference type="NCBI Taxonomy" id="2585209"/>
    <lineage>
        <taxon>Eukaryota</taxon>
        <taxon>Metazoa</taxon>
        <taxon>Ecdysozoa</taxon>
        <taxon>Arthropoda</taxon>
        <taxon>Chelicerata</taxon>
        <taxon>Arachnida</taxon>
        <taxon>Araneae</taxon>
        <taxon>Araneomorphae</taxon>
        <taxon>Entelegynae</taxon>
        <taxon>Araneoidea</taxon>
        <taxon>Nephilidae</taxon>
        <taxon>Trichonephila</taxon>
    </lineage>
</organism>
<dbReference type="EMBL" id="BMAU01021004">
    <property type="protein sequence ID" value="GFX86261.1"/>
    <property type="molecule type" value="Genomic_DNA"/>
</dbReference>
<evidence type="ECO:0000313" key="2">
    <source>
        <dbReference type="Proteomes" id="UP000887159"/>
    </source>
</evidence>
<sequence length="104" mass="12358">MLLPHVPLFRGTIFPVEELLENEDITRKDWPAYSSDLNLIEHLWDALGRCIAARLYHPENTQHFKQMMIEEWARLPQEMLYQLVLSMRRRCQATIVVRGGHIPY</sequence>
<evidence type="ECO:0000313" key="1">
    <source>
        <dbReference type="EMBL" id="GFX86261.1"/>
    </source>
</evidence>
<dbReference type="AlphaFoldDB" id="A0A8X6R0U3"/>
<comment type="caution">
    <text evidence="1">The sequence shown here is derived from an EMBL/GenBank/DDBJ whole genome shotgun (WGS) entry which is preliminary data.</text>
</comment>
<accession>A0A8X6R0U3</accession>
<dbReference type="Gene3D" id="3.30.420.10">
    <property type="entry name" value="Ribonuclease H-like superfamily/Ribonuclease H"/>
    <property type="match status" value="1"/>
</dbReference>
<dbReference type="GO" id="GO:0003676">
    <property type="term" value="F:nucleic acid binding"/>
    <property type="evidence" value="ECO:0007669"/>
    <property type="project" value="InterPro"/>
</dbReference>
<dbReference type="InterPro" id="IPR036397">
    <property type="entry name" value="RNaseH_sf"/>
</dbReference>
<protein>
    <submittedName>
        <fullName evidence="1">Transposable element Tcb2 transposase</fullName>
    </submittedName>
</protein>
<proteinExistence type="predicted"/>
<name>A0A8X6R0U3_TRICX</name>
<dbReference type="Proteomes" id="UP000887159">
    <property type="component" value="Unassembled WGS sequence"/>
</dbReference>
<gene>
    <name evidence="1" type="primary">X975_14933</name>
    <name evidence="1" type="ORF">TNCV_2561431</name>
</gene>
<keyword evidence="2" id="KW-1185">Reference proteome</keyword>
<reference evidence="1" key="1">
    <citation type="submission" date="2020-08" db="EMBL/GenBank/DDBJ databases">
        <title>Multicomponent nature underlies the extraordinary mechanical properties of spider dragline silk.</title>
        <authorList>
            <person name="Kono N."/>
            <person name="Nakamura H."/>
            <person name="Mori M."/>
            <person name="Yoshida Y."/>
            <person name="Ohtoshi R."/>
            <person name="Malay A.D."/>
            <person name="Moran D.A.P."/>
            <person name="Tomita M."/>
            <person name="Numata K."/>
            <person name="Arakawa K."/>
        </authorList>
    </citation>
    <scope>NUCLEOTIDE SEQUENCE</scope>
</reference>